<organism evidence="1 2">
    <name type="scientific">Desulfobacter postgatei 2ac9</name>
    <dbReference type="NCBI Taxonomy" id="879212"/>
    <lineage>
        <taxon>Bacteria</taxon>
        <taxon>Pseudomonadati</taxon>
        <taxon>Thermodesulfobacteriota</taxon>
        <taxon>Desulfobacteria</taxon>
        <taxon>Desulfobacterales</taxon>
        <taxon>Desulfobacteraceae</taxon>
        <taxon>Desulfobacter</taxon>
    </lineage>
</organism>
<reference evidence="1 2" key="2">
    <citation type="submission" date="2012-02" db="EMBL/GenBank/DDBJ databases">
        <title>Improved High-Quality Draft sequence of Desulfobacter postgatei 2ac9.</title>
        <authorList>
            <consortium name="US DOE Joint Genome Institute"/>
            <person name="Lucas S."/>
            <person name="Han J."/>
            <person name="Lapidus A."/>
            <person name="Cheng J.-F."/>
            <person name="Goodwin L."/>
            <person name="Pitluck S."/>
            <person name="Peters L."/>
            <person name="Ovchinnikova G."/>
            <person name="Held B."/>
            <person name="Detter J.C."/>
            <person name="Han C."/>
            <person name="Tapia R."/>
            <person name="Land M."/>
            <person name="Hauser L."/>
            <person name="Kyrpides N."/>
            <person name="Ivanova N."/>
            <person name="Pagani I."/>
            <person name="Orellana R."/>
            <person name="Lovley D."/>
            <person name="Woyke T."/>
        </authorList>
    </citation>
    <scope>NUCLEOTIDE SEQUENCE [LARGE SCALE GENOMIC DNA]</scope>
    <source>
        <strain evidence="1 2">2ac9</strain>
    </source>
</reference>
<evidence type="ECO:0000313" key="2">
    <source>
        <dbReference type="Proteomes" id="UP000005778"/>
    </source>
</evidence>
<keyword evidence="2" id="KW-1185">Reference proteome</keyword>
<dbReference type="eggNOG" id="ENOG5032UAR">
    <property type="taxonomic scope" value="Bacteria"/>
</dbReference>
<evidence type="ECO:0000313" key="1">
    <source>
        <dbReference type="EMBL" id="EIM62706.1"/>
    </source>
</evidence>
<dbReference type="AlphaFoldDB" id="I5AZP3"/>
<dbReference type="OrthoDB" id="5421038at2"/>
<dbReference type="HOGENOM" id="CLU_160552_0_0_7"/>
<accession>I5AZP3</accession>
<gene>
    <name evidence="1" type="ORF">DespoDRAFT_00712</name>
</gene>
<dbReference type="STRING" id="879212.DespoDRAFT_00712"/>
<dbReference type="RefSeq" id="WP_004071408.1">
    <property type="nucleotide sequence ID" value="NZ_CM001488.1"/>
</dbReference>
<reference evidence="1 2" key="1">
    <citation type="submission" date="2011-09" db="EMBL/GenBank/DDBJ databases">
        <authorList>
            <consortium name="US DOE Joint Genome Institute (JGI-PGF)"/>
            <person name="Lucas S."/>
            <person name="Han J."/>
            <person name="Lapidus A."/>
            <person name="Cheng J.-F."/>
            <person name="Goodwin L."/>
            <person name="Pitluck S."/>
            <person name="Peters L."/>
            <person name="Land M.L."/>
            <person name="Hauser L."/>
            <person name="Orellana R."/>
            <person name="Lovley D."/>
            <person name="Woyke T.J."/>
        </authorList>
    </citation>
    <scope>NUCLEOTIDE SEQUENCE [LARGE SCALE GENOMIC DNA]</scope>
    <source>
        <strain evidence="1 2">2ac9</strain>
    </source>
</reference>
<dbReference type="Proteomes" id="UP000005778">
    <property type="component" value="Chromosome"/>
</dbReference>
<name>I5AZP3_9BACT</name>
<evidence type="ECO:0008006" key="3">
    <source>
        <dbReference type="Google" id="ProtNLM"/>
    </source>
</evidence>
<protein>
    <recommendedName>
        <fullName evidence="3">DUF2958 domain-containing protein</fullName>
    </recommendedName>
</protein>
<sequence>MFNTPTEAQLASIPGLYQTDHISTQDKIIHAHFYIGSSHWFIAEYDHVDTMFGFCVLNGDLEMAEWGYVSFQELKDINVLGLYQVQYDVYWTPKPAGQVDLIRHGGGIYFDTDSAPDRDPWTWYSLNS</sequence>
<dbReference type="Pfam" id="PF11171">
    <property type="entry name" value="DUF2958"/>
    <property type="match status" value="1"/>
</dbReference>
<proteinExistence type="predicted"/>
<dbReference type="EMBL" id="CM001488">
    <property type="protein sequence ID" value="EIM62706.1"/>
    <property type="molecule type" value="Genomic_DNA"/>
</dbReference>
<dbReference type="InterPro" id="IPR021341">
    <property type="entry name" value="DUF2958"/>
</dbReference>